<evidence type="ECO:0000259" key="8">
    <source>
        <dbReference type="PROSITE" id="PS50893"/>
    </source>
</evidence>
<dbReference type="SMART" id="SM00382">
    <property type="entry name" value="AAA"/>
    <property type="match status" value="1"/>
</dbReference>
<dbReference type="GO" id="GO:0005886">
    <property type="term" value="C:plasma membrane"/>
    <property type="evidence" value="ECO:0007669"/>
    <property type="project" value="UniProtKB-SubCell"/>
</dbReference>
<feature type="transmembrane region" description="Helical" evidence="7">
    <location>
        <begin position="129"/>
        <end position="149"/>
    </location>
</feature>
<evidence type="ECO:0000313" key="10">
    <source>
        <dbReference type="EMBL" id="EWT07517.1"/>
    </source>
</evidence>
<dbReference type="SUPFAM" id="SSF90123">
    <property type="entry name" value="ABC transporter transmembrane region"/>
    <property type="match status" value="1"/>
</dbReference>
<dbReference type="PROSITE" id="PS50929">
    <property type="entry name" value="ABC_TM1F"/>
    <property type="match status" value="1"/>
</dbReference>
<feature type="transmembrane region" description="Helical" evidence="7">
    <location>
        <begin position="155"/>
        <end position="173"/>
    </location>
</feature>
<dbReference type="InterPro" id="IPR027417">
    <property type="entry name" value="P-loop_NTPase"/>
</dbReference>
<proteinExistence type="predicted"/>
<keyword evidence="5 7" id="KW-1133">Transmembrane helix</keyword>
<evidence type="ECO:0000259" key="9">
    <source>
        <dbReference type="PROSITE" id="PS50929"/>
    </source>
</evidence>
<dbReference type="RefSeq" id="WP_034713129.1">
    <property type="nucleotide sequence ID" value="NZ_AWQS01000010.1"/>
</dbReference>
<dbReference type="Gene3D" id="3.40.50.300">
    <property type="entry name" value="P-loop containing nucleotide triphosphate hydrolases"/>
    <property type="match status" value="1"/>
</dbReference>
<dbReference type="Pfam" id="PF00664">
    <property type="entry name" value="ABC_membrane"/>
    <property type="match status" value="1"/>
</dbReference>
<name>W9GR58_9MICO</name>
<dbReference type="InterPro" id="IPR003593">
    <property type="entry name" value="AAA+_ATPase"/>
</dbReference>
<dbReference type="InterPro" id="IPR003439">
    <property type="entry name" value="ABC_transporter-like_ATP-bd"/>
</dbReference>
<protein>
    <submittedName>
        <fullName evidence="10">ABC transporter</fullName>
    </submittedName>
</protein>
<dbReference type="AlphaFoldDB" id="W9GR58"/>
<dbReference type="OrthoDB" id="3237158at2"/>
<keyword evidence="2 7" id="KW-0812">Transmembrane</keyword>
<accession>W9GR58</accession>
<keyword evidence="11" id="KW-1185">Reference proteome</keyword>
<evidence type="ECO:0000256" key="4">
    <source>
        <dbReference type="ARBA" id="ARBA00022840"/>
    </source>
</evidence>
<comment type="subcellular location">
    <subcellularLocation>
        <location evidence="1">Cell membrane</location>
        <topology evidence="1">Multi-pass membrane protein</topology>
    </subcellularLocation>
</comment>
<dbReference type="PATRIC" id="fig|584657.3.peg.534"/>
<reference evidence="11" key="1">
    <citation type="submission" date="2013-08" db="EMBL/GenBank/DDBJ databases">
        <title>Intrasporangium oryzae NRRL B-24470.</title>
        <authorList>
            <person name="Liu H."/>
            <person name="Wang G."/>
        </authorList>
    </citation>
    <scope>NUCLEOTIDE SEQUENCE [LARGE SCALE GENOMIC DNA]</scope>
    <source>
        <strain evidence="11">Q5-1</strain>
    </source>
</reference>
<evidence type="ECO:0000256" key="2">
    <source>
        <dbReference type="ARBA" id="ARBA00022692"/>
    </source>
</evidence>
<dbReference type="PANTHER" id="PTHR24221">
    <property type="entry name" value="ATP-BINDING CASSETTE SUB-FAMILY B"/>
    <property type="match status" value="1"/>
</dbReference>
<dbReference type="InterPro" id="IPR014216">
    <property type="entry name" value="ABC_transptr_CydD"/>
</dbReference>
<dbReference type="GO" id="GO:0140359">
    <property type="term" value="F:ABC-type transporter activity"/>
    <property type="evidence" value="ECO:0007669"/>
    <property type="project" value="InterPro"/>
</dbReference>
<feature type="transmembrane region" description="Helical" evidence="7">
    <location>
        <begin position="21"/>
        <end position="46"/>
    </location>
</feature>
<comment type="caution">
    <text evidence="10">The sequence shown here is derived from an EMBL/GenBank/DDBJ whole genome shotgun (WGS) entry which is preliminary data.</text>
</comment>
<dbReference type="Proteomes" id="UP000019494">
    <property type="component" value="Unassembled WGS sequence"/>
</dbReference>
<dbReference type="InterPro" id="IPR039421">
    <property type="entry name" value="Type_1_exporter"/>
</dbReference>
<dbReference type="InterPro" id="IPR036640">
    <property type="entry name" value="ABC1_TM_sf"/>
</dbReference>
<dbReference type="PROSITE" id="PS50893">
    <property type="entry name" value="ABC_TRANSPORTER_2"/>
    <property type="match status" value="1"/>
</dbReference>
<dbReference type="CDD" id="cd18584">
    <property type="entry name" value="ABC_6TM_AarD_CydD"/>
    <property type="match status" value="1"/>
</dbReference>
<feature type="domain" description="ABC transporter" evidence="8">
    <location>
        <begin position="334"/>
        <end position="561"/>
    </location>
</feature>
<evidence type="ECO:0000256" key="7">
    <source>
        <dbReference type="SAM" id="Phobius"/>
    </source>
</evidence>
<dbReference type="PROSITE" id="PS00211">
    <property type="entry name" value="ABC_TRANSPORTER_1"/>
    <property type="match status" value="1"/>
</dbReference>
<dbReference type="SUPFAM" id="SSF52540">
    <property type="entry name" value="P-loop containing nucleoside triphosphate hydrolases"/>
    <property type="match status" value="1"/>
</dbReference>
<sequence>MKPFDPRLLRTVPAVRAPIAALTAVGVLSGALTVATAFALSALVVAVVEGAPVGTPALWLAALFAARALLAAGSDIVSAWAGAAVSTRLRSALLRAWGRLPAERRPDPDTAVTLATSGATAVEPYAARYLPTLLTAALVPGLAIATLAVVDWPSAVIVVLTLPLLPVFAVLIGKATQTSTERRWVALAQLSGHFLDVVRGLPTLVGYGRAGHQVGVVKEVSERHRSATMATLRIAFLSSAALELLASISVAIVAVVVGLRLSWGTMSLGAGLVAILLSPEAYWPIRRVGAEFHSAAGGAVALDAILAHLEAPNAACEGALSGAPVRSTPNAALVEVEGVEYRYAAELAPVLRDLTLRLAPGLTVVTGPSGVGKSTLLELLAGLRTPTRGTVTAPAAHLVTQRPFIPAGTVRAAVTLGAPRPIPSIDVSASPMSRGMTSTRDEAVWEALRRVGLDGVVAALPGSLDAPLGDDGFGLSAGQRQRIALARASLCTEPLVLLDEPTAHLDGDAAEQAHALIAELAERRVVVAVTHRPELLRLADHHVHLEPVHGPATELRAEVRR</sequence>
<keyword evidence="6 7" id="KW-0472">Membrane</keyword>
<dbReference type="InterPro" id="IPR011527">
    <property type="entry name" value="ABC1_TM_dom"/>
</dbReference>
<dbReference type="GO" id="GO:0016887">
    <property type="term" value="F:ATP hydrolysis activity"/>
    <property type="evidence" value="ECO:0007669"/>
    <property type="project" value="InterPro"/>
</dbReference>
<feature type="transmembrane region" description="Helical" evidence="7">
    <location>
        <begin position="234"/>
        <end position="257"/>
    </location>
</feature>
<dbReference type="NCBIfam" id="TIGR02857">
    <property type="entry name" value="CydD"/>
    <property type="match status" value="1"/>
</dbReference>
<dbReference type="GO" id="GO:0042883">
    <property type="term" value="P:cysteine transport"/>
    <property type="evidence" value="ECO:0007669"/>
    <property type="project" value="InterPro"/>
</dbReference>
<evidence type="ECO:0000313" key="11">
    <source>
        <dbReference type="Proteomes" id="UP000019494"/>
    </source>
</evidence>
<keyword evidence="4" id="KW-0067">ATP-binding</keyword>
<dbReference type="PANTHER" id="PTHR24221:SF590">
    <property type="entry name" value="COMPONENT LINKED WITH THE ASSEMBLY OF CYTOCHROME' TRANSPORT TRANSMEMBRANE ATP-BINDING PROTEIN ABC TRANSPORTER CYDD-RELATED"/>
    <property type="match status" value="1"/>
</dbReference>
<keyword evidence="3" id="KW-0547">Nucleotide-binding</keyword>
<dbReference type="GO" id="GO:0005524">
    <property type="term" value="F:ATP binding"/>
    <property type="evidence" value="ECO:0007669"/>
    <property type="project" value="UniProtKB-KW"/>
</dbReference>
<evidence type="ECO:0000256" key="3">
    <source>
        <dbReference type="ARBA" id="ARBA00022741"/>
    </source>
</evidence>
<dbReference type="Gene3D" id="1.20.1560.10">
    <property type="entry name" value="ABC transporter type 1, transmembrane domain"/>
    <property type="match status" value="1"/>
</dbReference>
<gene>
    <name evidence="10" type="ORF">N864_04305</name>
</gene>
<evidence type="ECO:0000256" key="6">
    <source>
        <dbReference type="ARBA" id="ARBA00023136"/>
    </source>
</evidence>
<feature type="transmembrane region" description="Helical" evidence="7">
    <location>
        <begin position="58"/>
        <end position="85"/>
    </location>
</feature>
<feature type="domain" description="ABC transmembrane type-1" evidence="9">
    <location>
        <begin position="20"/>
        <end position="297"/>
    </location>
</feature>
<evidence type="ECO:0000256" key="1">
    <source>
        <dbReference type="ARBA" id="ARBA00004651"/>
    </source>
</evidence>
<dbReference type="EMBL" id="AWQS01000010">
    <property type="protein sequence ID" value="EWT07517.1"/>
    <property type="molecule type" value="Genomic_DNA"/>
</dbReference>
<dbReference type="InterPro" id="IPR017871">
    <property type="entry name" value="ABC_transporter-like_CS"/>
</dbReference>
<dbReference type="Pfam" id="PF00005">
    <property type="entry name" value="ABC_tran"/>
    <property type="match status" value="1"/>
</dbReference>
<evidence type="ECO:0000256" key="5">
    <source>
        <dbReference type="ARBA" id="ARBA00022989"/>
    </source>
</evidence>
<organism evidence="10 11">
    <name type="scientific">Intrasporangium chromatireducens Q5-1</name>
    <dbReference type="NCBI Taxonomy" id="584657"/>
    <lineage>
        <taxon>Bacteria</taxon>
        <taxon>Bacillati</taxon>
        <taxon>Actinomycetota</taxon>
        <taxon>Actinomycetes</taxon>
        <taxon>Micrococcales</taxon>
        <taxon>Intrasporangiaceae</taxon>
        <taxon>Intrasporangium</taxon>
    </lineage>
</organism>